<dbReference type="InterPro" id="IPR046350">
    <property type="entry name" value="Cystatin_sf"/>
</dbReference>
<comment type="caution">
    <text evidence="1">The sequence shown here is derived from an EMBL/GenBank/DDBJ whole genome shotgun (WGS) entry which is preliminary data.</text>
</comment>
<keyword evidence="2" id="KW-1185">Reference proteome</keyword>
<accession>A0AAV9C9Y1</accession>
<organism evidence="1 2">
    <name type="scientific">Acorus calamus</name>
    <name type="common">Sweet flag</name>
    <dbReference type="NCBI Taxonomy" id="4465"/>
    <lineage>
        <taxon>Eukaryota</taxon>
        <taxon>Viridiplantae</taxon>
        <taxon>Streptophyta</taxon>
        <taxon>Embryophyta</taxon>
        <taxon>Tracheophyta</taxon>
        <taxon>Spermatophyta</taxon>
        <taxon>Magnoliopsida</taxon>
        <taxon>Liliopsida</taxon>
        <taxon>Acoraceae</taxon>
        <taxon>Acorus</taxon>
    </lineage>
</organism>
<gene>
    <name evidence="1" type="ORF">QJS10_CPB20g00439</name>
</gene>
<dbReference type="AlphaFoldDB" id="A0AAV9C9Y1"/>
<protein>
    <submittedName>
        <fullName evidence="1">Uncharacterized protein</fullName>
    </submittedName>
</protein>
<sequence length="107" mass="12381">MSSSSQISSLLHDQPNPPCYCGLQCKEWTATKETIKGKKFFESCVWAIWHARNAVIFAGSHFYFDAVWEMVHQSINEWDGASAVKYRAVVWEKEWEGFRNLTSFKLA</sequence>
<reference evidence="1" key="2">
    <citation type="submission" date="2023-06" db="EMBL/GenBank/DDBJ databases">
        <authorList>
            <person name="Ma L."/>
            <person name="Liu K.-W."/>
            <person name="Li Z."/>
            <person name="Hsiao Y.-Y."/>
            <person name="Qi Y."/>
            <person name="Fu T."/>
            <person name="Tang G."/>
            <person name="Zhang D."/>
            <person name="Sun W.-H."/>
            <person name="Liu D.-K."/>
            <person name="Li Y."/>
            <person name="Chen G.-Z."/>
            <person name="Liu X.-D."/>
            <person name="Liao X.-Y."/>
            <person name="Jiang Y.-T."/>
            <person name="Yu X."/>
            <person name="Hao Y."/>
            <person name="Huang J."/>
            <person name="Zhao X.-W."/>
            <person name="Ke S."/>
            <person name="Chen Y.-Y."/>
            <person name="Wu W.-L."/>
            <person name="Hsu J.-L."/>
            <person name="Lin Y.-F."/>
            <person name="Huang M.-D."/>
            <person name="Li C.-Y."/>
            <person name="Huang L."/>
            <person name="Wang Z.-W."/>
            <person name="Zhao X."/>
            <person name="Zhong W.-Y."/>
            <person name="Peng D.-H."/>
            <person name="Ahmad S."/>
            <person name="Lan S."/>
            <person name="Zhang J.-S."/>
            <person name="Tsai W.-C."/>
            <person name="Van De Peer Y."/>
            <person name="Liu Z.-J."/>
        </authorList>
    </citation>
    <scope>NUCLEOTIDE SEQUENCE</scope>
    <source>
        <strain evidence="1">CP</strain>
        <tissue evidence="1">Leaves</tissue>
    </source>
</reference>
<dbReference type="Proteomes" id="UP001180020">
    <property type="component" value="Unassembled WGS sequence"/>
</dbReference>
<dbReference type="SUPFAM" id="SSF54403">
    <property type="entry name" value="Cystatin/monellin"/>
    <property type="match status" value="1"/>
</dbReference>
<evidence type="ECO:0000313" key="1">
    <source>
        <dbReference type="EMBL" id="KAK1285507.1"/>
    </source>
</evidence>
<name>A0AAV9C9Y1_ACOCL</name>
<evidence type="ECO:0000313" key="2">
    <source>
        <dbReference type="Proteomes" id="UP001180020"/>
    </source>
</evidence>
<proteinExistence type="predicted"/>
<reference evidence="1" key="1">
    <citation type="journal article" date="2023" name="Nat. Commun.">
        <title>Diploid and tetraploid genomes of Acorus and the evolution of monocots.</title>
        <authorList>
            <person name="Ma L."/>
            <person name="Liu K.W."/>
            <person name="Li Z."/>
            <person name="Hsiao Y.Y."/>
            <person name="Qi Y."/>
            <person name="Fu T."/>
            <person name="Tang G.D."/>
            <person name="Zhang D."/>
            <person name="Sun W.H."/>
            <person name="Liu D.K."/>
            <person name="Li Y."/>
            <person name="Chen G.Z."/>
            <person name="Liu X.D."/>
            <person name="Liao X.Y."/>
            <person name="Jiang Y.T."/>
            <person name="Yu X."/>
            <person name="Hao Y."/>
            <person name="Huang J."/>
            <person name="Zhao X.W."/>
            <person name="Ke S."/>
            <person name="Chen Y.Y."/>
            <person name="Wu W.L."/>
            <person name="Hsu J.L."/>
            <person name="Lin Y.F."/>
            <person name="Huang M.D."/>
            <person name="Li C.Y."/>
            <person name="Huang L."/>
            <person name="Wang Z.W."/>
            <person name="Zhao X."/>
            <person name="Zhong W.Y."/>
            <person name="Peng D.H."/>
            <person name="Ahmad S."/>
            <person name="Lan S."/>
            <person name="Zhang J.S."/>
            <person name="Tsai W.C."/>
            <person name="Van de Peer Y."/>
            <person name="Liu Z.J."/>
        </authorList>
    </citation>
    <scope>NUCLEOTIDE SEQUENCE</scope>
    <source>
        <strain evidence="1">CP</strain>
    </source>
</reference>
<dbReference type="EMBL" id="JAUJYO010000020">
    <property type="protein sequence ID" value="KAK1285507.1"/>
    <property type="molecule type" value="Genomic_DNA"/>
</dbReference>
<dbReference type="Gene3D" id="3.10.450.10">
    <property type="match status" value="1"/>
</dbReference>